<evidence type="ECO:0000313" key="2">
    <source>
        <dbReference type="EMBL" id="KAH9330663.1"/>
    </source>
</evidence>
<protein>
    <submittedName>
        <fullName evidence="2">Uncharacterized protein</fullName>
    </submittedName>
</protein>
<sequence length="50" mass="5388">LGLRCIDNVASFASFTQMLQFKIPFTSYVVGSGLLSVMGFTFAVVPIADQ</sequence>
<feature type="non-terminal residue" evidence="2">
    <location>
        <position position="1"/>
    </location>
</feature>
<dbReference type="AlphaFoldDB" id="A0AA38LMJ3"/>
<evidence type="ECO:0000313" key="3">
    <source>
        <dbReference type="Proteomes" id="UP000824469"/>
    </source>
</evidence>
<gene>
    <name evidence="2" type="ORF">KI387_002771</name>
</gene>
<keyword evidence="1" id="KW-0472">Membrane</keyword>
<proteinExistence type="predicted"/>
<dbReference type="Proteomes" id="UP000824469">
    <property type="component" value="Unassembled WGS sequence"/>
</dbReference>
<keyword evidence="3" id="KW-1185">Reference proteome</keyword>
<keyword evidence="1" id="KW-0812">Transmembrane</keyword>
<feature type="transmembrane region" description="Helical" evidence="1">
    <location>
        <begin position="25"/>
        <end position="48"/>
    </location>
</feature>
<evidence type="ECO:0000256" key="1">
    <source>
        <dbReference type="SAM" id="Phobius"/>
    </source>
</evidence>
<keyword evidence="1" id="KW-1133">Transmembrane helix</keyword>
<organism evidence="2 3">
    <name type="scientific">Taxus chinensis</name>
    <name type="common">Chinese yew</name>
    <name type="synonym">Taxus wallichiana var. chinensis</name>
    <dbReference type="NCBI Taxonomy" id="29808"/>
    <lineage>
        <taxon>Eukaryota</taxon>
        <taxon>Viridiplantae</taxon>
        <taxon>Streptophyta</taxon>
        <taxon>Embryophyta</taxon>
        <taxon>Tracheophyta</taxon>
        <taxon>Spermatophyta</taxon>
        <taxon>Pinopsida</taxon>
        <taxon>Pinidae</taxon>
        <taxon>Conifers II</taxon>
        <taxon>Cupressales</taxon>
        <taxon>Taxaceae</taxon>
        <taxon>Taxus</taxon>
    </lineage>
</organism>
<accession>A0AA38LMJ3</accession>
<name>A0AA38LMJ3_TAXCH</name>
<dbReference type="EMBL" id="JAHRHJ020000001">
    <property type="protein sequence ID" value="KAH9330663.1"/>
    <property type="molecule type" value="Genomic_DNA"/>
</dbReference>
<feature type="non-terminal residue" evidence="2">
    <location>
        <position position="50"/>
    </location>
</feature>
<comment type="caution">
    <text evidence="2">The sequence shown here is derived from an EMBL/GenBank/DDBJ whole genome shotgun (WGS) entry which is preliminary data.</text>
</comment>
<reference evidence="2 3" key="1">
    <citation type="journal article" date="2021" name="Nat. Plants">
        <title>The Taxus genome provides insights into paclitaxel biosynthesis.</title>
        <authorList>
            <person name="Xiong X."/>
            <person name="Gou J."/>
            <person name="Liao Q."/>
            <person name="Li Y."/>
            <person name="Zhou Q."/>
            <person name="Bi G."/>
            <person name="Li C."/>
            <person name="Du R."/>
            <person name="Wang X."/>
            <person name="Sun T."/>
            <person name="Guo L."/>
            <person name="Liang H."/>
            <person name="Lu P."/>
            <person name="Wu Y."/>
            <person name="Zhang Z."/>
            <person name="Ro D.K."/>
            <person name="Shang Y."/>
            <person name="Huang S."/>
            <person name="Yan J."/>
        </authorList>
    </citation>
    <scope>NUCLEOTIDE SEQUENCE [LARGE SCALE GENOMIC DNA]</scope>
    <source>
        <strain evidence="2">Ta-2019</strain>
    </source>
</reference>